<feature type="domain" description="WW" evidence="8">
    <location>
        <begin position="268"/>
        <end position="296"/>
    </location>
</feature>
<dbReference type="AlphaFoldDB" id="A0AAV0CLJ5"/>
<dbReference type="Proteomes" id="UP001152523">
    <property type="component" value="Unassembled WGS sequence"/>
</dbReference>
<comment type="catalytic activity">
    <reaction evidence="4">
        <text>a 5'-end (N(7)-methyl 5'-triphosphoguanosine)-ribonucleoside in snoRNA + S-adenosyl-L-methionine = a 5'-end (N(2),N(7)-dimethyl 5'-triphosphoguanosine)-ribonucleoside in snoRNA + S-adenosyl-L-homocysteine + H(+)</text>
        <dbReference type="Rhea" id="RHEA:78475"/>
        <dbReference type="Rhea" id="RHEA-COMP:19086"/>
        <dbReference type="Rhea" id="RHEA-COMP:19088"/>
        <dbReference type="ChEBI" id="CHEBI:15378"/>
        <dbReference type="ChEBI" id="CHEBI:57856"/>
        <dbReference type="ChEBI" id="CHEBI:59789"/>
        <dbReference type="ChEBI" id="CHEBI:156461"/>
        <dbReference type="ChEBI" id="CHEBI:172880"/>
    </reaction>
    <physiologicalReaction direction="left-to-right" evidence="4">
        <dbReference type="Rhea" id="RHEA:78476"/>
    </physiologicalReaction>
</comment>
<accession>A0AAV0CLJ5</accession>
<evidence type="ECO:0000313" key="10">
    <source>
        <dbReference type="Proteomes" id="UP001152523"/>
    </source>
</evidence>
<comment type="caution">
    <text evidence="9">The sequence shown here is derived from an EMBL/GenBank/DDBJ whole genome shotgun (WGS) entry which is preliminary data.</text>
</comment>
<dbReference type="InterPro" id="IPR001202">
    <property type="entry name" value="WW_dom"/>
</dbReference>
<keyword evidence="10" id="KW-1185">Reference proteome</keyword>
<evidence type="ECO:0000256" key="1">
    <source>
        <dbReference type="ARBA" id="ARBA00018517"/>
    </source>
</evidence>
<dbReference type="PANTHER" id="PTHR14741">
    <property type="entry name" value="S-ADENOSYLMETHIONINE-DEPENDENT METHYLTRANSFERASE RELATED"/>
    <property type="match status" value="1"/>
</dbReference>
<name>A0AAV0CLJ5_9ASTE</name>
<protein>
    <recommendedName>
        <fullName evidence="1">Trimethylguanosine synthase</fullName>
    </recommendedName>
    <alternativeName>
        <fullName evidence="7">Cap-specific guanine-N(2) methyltransferase</fullName>
    </alternativeName>
</protein>
<dbReference type="CDD" id="cd02440">
    <property type="entry name" value="AdoMet_MTases"/>
    <property type="match status" value="1"/>
</dbReference>
<evidence type="ECO:0000313" key="9">
    <source>
        <dbReference type="EMBL" id="CAH9077962.1"/>
    </source>
</evidence>
<dbReference type="Pfam" id="PF09445">
    <property type="entry name" value="Methyltransf_15"/>
    <property type="match status" value="1"/>
</dbReference>
<gene>
    <name evidence="9" type="ORF">CEPIT_LOCUS6378</name>
</gene>
<comment type="catalytic activity">
    <reaction evidence="6">
        <text>a 5'-end (N(7)-methyl 5'-triphosphoguanosine)-ribonucleoside in snRNA + S-adenosyl-L-methionine = a 5'-end (N(2),N(7)-dimethyl 5'-triphosphoguanosine)-ribonucleoside in snRNA + S-adenosyl-L-homocysteine + H(+)</text>
        <dbReference type="Rhea" id="RHEA:78471"/>
        <dbReference type="Rhea" id="RHEA-COMP:19085"/>
        <dbReference type="Rhea" id="RHEA-COMP:19087"/>
        <dbReference type="ChEBI" id="CHEBI:15378"/>
        <dbReference type="ChEBI" id="CHEBI:57856"/>
        <dbReference type="ChEBI" id="CHEBI:59789"/>
        <dbReference type="ChEBI" id="CHEBI:156461"/>
        <dbReference type="ChEBI" id="CHEBI:172880"/>
    </reaction>
    <physiologicalReaction direction="left-to-right" evidence="6">
        <dbReference type="Rhea" id="RHEA:78472"/>
    </physiologicalReaction>
</comment>
<dbReference type="InterPro" id="IPR029063">
    <property type="entry name" value="SAM-dependent_MTases_sf"/>
</dbReference>
<dbReference type="GO" id="GO:0071164">
    <property type="term" value="F:RNA cap trimethylguanosine synthase activity"/>
    <property type="evidence" value="ECO:0007669"/>
    <property type="project" value="TreeGrafter"/>
</dbReference>
<dbReference type="Gene3D" id="2.20.70.10">
    <property type="match status" value="1"/>
</dbReference>
<dbReference type="FunFam" id="3.40.50.150:FF:000305">
    <property type="entry name" value="S-adenosyl-L-methionine-dependent methyltransferase superfamily protein"/>
    <property type="match status" value="1"/>
</dbReference>
<dbReference type="PANTHER" id="PTHR14741:SF32">
    <property type="entry name" value="TRIMETHYLGUANOSINE SYNTHASE"/>
    <property type="match status" value="1"/>
</dbReference>
<evidence type="ECO:0000256" key="5">
    <source>
        <dbReference type="ARBA" id="ARBA00048763"/>
    </source>
</evidence>
<evidence type="ECO:0000256" key="2">
    <source>
        <dbReference type="ARBA" id="ARBA00025783"/>
    </source>
</evidence>
<dbReference type="InterPro" id="IPR019012">
    <property type="entry name" value="RNA_cap_Gua-N2-MeTrfase"/>
</dbReference>
<evidence type="ECO:0000256" key="4">
    <source>
        <dbReference type="ARBA" id="ARBA00048740"/>
    </source>
</evidence>
<proteinExistence type="inferred from homology"/>
<dbReference type="SUPFAM" id="SSF53335">
    <property type="entry name" value="S-adenosyl-L-methionine-dependent methyltransferases"/>
    <property type="match status" value="1"/>
</dbReference>
<comment type="catalytic activity">
    <reaction evidence="3">
        <text>a 5'-end (N(2),N(7)-dimethyl 5'-triphosphoguanosine)-ribonucleoside in snoRNA + S-adenosyl-L-methionine = a 5'-end (N(2),N(2),N(7)-trimethyl 5'-triphosphoguanosine)-ribonucleoside in snoRNA + S-adenosyl-L-homocysteine + H(+)</text>
        <dbReference type="Rhea" id="RHEA:78507"/>
        <dbReference type="Rhea" id="RHEA-COMP:19088"/>
        <dbReference type="Rhea" id="RHEA-COMP:19090"/>
        <dbReference type="ChEBI" id="CHEBI:15378"/>
        <dbReference type="ChEBI" id="CHEBI:57856"/>
        <dbReference type="ChEBI" id="CHEBI:59789"/>
        <dbReference type="ChEBI" id="CHEBI:167623"/>
        <dbReference type="ChEBI" id="CHEBI:172880"/>
    </reaction>
    <physiologicalReaction direction="left-to-right" evidence="3">
        <dbReference type="Rhea" id="RHEA:78508"/>
    </physiologicalReaction>
</comment>
<evidence type="ECO:0000259" key="8">
    <source>
        <dbReference type="PROSITE" id="PS50020"/>
    </source>
</evidence>
<sequence>MTESSALEDEAPSITALGSLFKLTEVYLSDNTVDDVHLCSPSTGALRTITEDAPDSINSELHFLPEEVVLAKLMSGMGLPMSFRTKERRGILGGMRKNKLKDVLHERNPNQEDVQGPLEEVGENASSEIPCQASESLSSLLIGRKSELPNFDPAVGVEEVCHLPDAAKDSISPMSSSASSTVDDPITTVPGSDQELNSKYTHHELLLKDDNEIFLKEDIGALENSILDGIVSTTYDGKDPKGDKMDDSKCLKPPFTIDHDARSDFGHWEVYWDDFYSRNYFHNSLTQECTWDPPPGMEELVYININISDKPTEAKNEIADMDVTFTGFEESADQPIFCHPQLMCDLSEEYMVDDKLLDQQIHASVEDELVTETICHTSPEKKKRKSRRAKSKKKLSIQNGEFHIPLINEGLNRGLSKYWCQRYSLFTKYDEGIQMDEEGWFSVTPESLAKHHAQRCAGGTVVDLFTGVGGNAIQFAHQCRHVIAIDIDPKKIDYAQHNAVIYGVRDQIDFIRGDSLILAPTLKVDVVYMSPPWGGPDYAKVKKFDIKTMLKPHDGYFLFNAGMRIASKVVMFLPRNVDINQLAEIALLANSSWSLEVEKNFLNGKLKGITAYFIKSSS</sequence>
<dbReference type="EMBL" id="CAMAPF010000031">
    <property type="protein sequence ID" value="CAH9077962.1"/>
    <property type="molecule type" value="Genomic_DNA"/>
</dbReference>
<dbReference type="CDD" id="cd00201">
    <property type="entry name" value="WW"/>
    <property type="match status" value="1"/>
</dbReference>
<dbReference type="Gene3D" id="3.40.50.150">
    <property type="entry name" value="Vaccinia Virus protein VP39"/>
    <property type="match status" value="1"/>
</dbReference>
<comment type="catalytic activity">
    <reaction evidence="5">
        <text>a 5'-end (N(2),N(7)-dimethyl 5'-triphosphoguanosine)-ribonucleoside in snRNA + S-adenosyl-L-methionine = a 5'-end (N(2),N(2),N(7)-trimethyl 5'-triphosphoguanosine)-ribonucleoside in snRNA + S-adenosyl-L-homocysteine + H(+)</text>
        <dbReference type="Rhea" id="RHEA:78479"/>
        <dbReference type="Rhea" id="RHEA-COMP:19087"/>
        <dbReference type="Rhea" id="RHEA-COMP:19089"/>
        <dbReference type="ChEBI" id="CHEBI:15378"/>
        <dbReference type="ChEBI" id="CHEBI:57856"/>
        <dbReference type="ChEBI" id="CHEBI:59789"/>
        <dbReference type="ChEBI" id="CHEBI:167623"/>
        <dbReference type="ChEBI" id="CHEBI:172880"/>
    </reaction>
    <physiologicalReaction direction="left-to-right" evidence="5">
        <dbReference type="Rhea" id="RHEA:78480"/>
    </physiologicalReaction>
</comment>
<comment type="similarity">
    <text evidence="2">Belongs to the methyltransferase superfamily. Trimethylguanosine synthase family.</text>
</comment>
<evidence type="ECO:0000256" key="3">
    <source>
        <dbReference type="ARBA" id="ARBA00047418"/>
    </source>
</evidence>
<organism evidence="9 10">
    <name type="scientific">Cuscuta epithymum</name>
    <dbReference type="NCBI Taxonomy" id="186058"/>
    <lineage>
        <taxon>Eukaryota</taxon>
        <taxon>Viridiplantae</taxon>
        <taxon>Streptophyta</taxon>
        <taxon>Embryophyta</taxon>
        <taxon>Tracheophyta</taxon>
        <taxon>Spermatophyta</taxon>
        <taxon>Magnoliopsida</taxon>
        <taxon>eudicotyledons</taxon>
        <taxon>Gunneridae</taxon>
        <taxon>Pentapetalae</taxon>
        <taxon>asterids</taxon>
        <taxon>lamiids</taxon>
        <taxon>Solanales</taxon>
        <taxon>Convolvulaceae</taxon>
        <taxon>Cuscuteae</taxon>
        <taxon>Cuscuta</taxon>
        <taxon>Cuscuta subgen. Cuscuta</taxon>
    </lineage>
</organism>
<reference evidence="9" key="1">
    <citation type="submission" date="2022-07" db="EMBL/GenBank/DDBJ databases">
        <authorList>
            <person name="Macas J."/>
            <person name="Novak P."/>
            <person name="Neumann P."/>
        </authorList>
    </citation>
    <scope>NUCLEOTIDE SEQUENCE</scope>
</reference>
<dbReference type="GO" id="GO:0005634">
    <property type="term" value="C:nucleus"/>
    <property type="evidence" value="ECO:0007669"/>
    <property type="project" value="TreeGrafter"/>
</dbReference>
<dbReference type="PROSITE" id="PS50020">
    <property type="entry name" value="WW_DOMAIN_2"/>
    <property type="match status" value="1"/>
</dbReference>
<evidence type="ECO:0000256" key="6">
    <source>
        <dbReference type="ARBA" id="ARBA00049075"/>
    </source>
</evidence>
<evidence type="ECO:0000256" key="7">
    <source>
        <dbReference type="ARBA" id="ARBA00049790"/>
    </source>
</evidence>